<name>A0A1E7ETV4_9STRA</name>
<dbReference type="KEGG" id="fcy:FRACYDRAFT_248718"/>
<keyword evidence="2" id="KW-0472">Membrane</keyword>
<evidence type="ECO:0000313" key="3">
    <source>
        <dbReference type="EMBL" id="OEU09312.1"/>
    </source>
</evidence>
<feature type="compositionally biased region" description="Acidic residues" evidence="1">
    <location>
        <begin position="28"/>
        <end position="38"/>
    </location>
</feature>
<dbReference type="EMBL" id="KV784376">
    <property type="protein sequence ID" value="OEU09312.1"/>
    <property type="molecule type" value="Genomic_DNA"/>
</dbReference>
<keyword evidence="4" id="KW-1185">Reference proteome</keyword>
<evidence type="ECO:0000256" key="1">
    <source>
        <dbReference type="SAM" id="MobiDB-lite"/>
    </source>
</evidence>
<reference evidence="3 4" key="1">
    <citation type="submission" date="2016-09" db="EMBL/GenBank/DDBJ databases">
        <title>Extensive genetic diversity and differential bi-allelic expression allows diatom success in the polar Southern Ocean.</title>
        <authorList>
            <consortium name="DOE Joint Genome Institute"/>
            <person name="Mock T."/>
            <person name="Otillar R.P."/>
            <person name="Strauss J."/>
            <person name="Dupont C."/>
            <person name="Frickenhaus S."/>
            <person name="Maumus F."/>
            <person name="Mcmullan M."/>
            <person name="Sanges R."/>
            <person name="Schmutz J."/>
            <person name="Toseland A."/>
            <person name="Valas R."/>
            <person name="Veluchamy A."/>
            <person name="Ward B.J."/>
            <person name="Allen A."/>
            <person name="Barry K."/>
            <person name="Falciatore A."/>
            <person name="Ferrante M."/>
            <person name="Fortunato A.E."/>
            <person name="Gloeckner G."/>
            <person name="Gruber A."/>
            <person name="Hipkin R."/>
            <person name="Janech M."/>
            <person name="Kroth P."/>
            <person name="Leese F."/>
            <person name="Lindquist E."/>
            <person name="Lyon B.R."/>
            <person name="Martin J."/>
            <person name="Mayer C."/>
            <person name="Parker M."/>
            <person name="Quesneville H."/>
            <person name="Raymond J."/>
            <person name="Uhlig C."/>
            <person name="Valentin K.U."/>
            <person name="Worden A.Z."/>
            <person name="Armbrust E.V."/>
            <person name="Bowler C."/>
            <person name="Green B."/>
            <person name="Moulton V."/>
            <person name="Van Oosterhout C."/>
            <person name="Grigoriev I."/>
        </authorList>
    </citation>
    <scope>NUCLEOTIDE SEQUENCE [LARGE SCALE GENOMIC DNA]</scope>
    <source>
        <strain evidence="3 4">CCMP1102</strain>
    </source>
</reference>
<dbReference type="AlphaFoldDB" id="A0A1E7ETV4"/>
<sequence>MGNPVVDDSPIVLQPEVTVRQKTRNDNDNDNDVNDSDNDNDGAISPWFCYRLILALLLAMVVCFAGLVFSCHSFRYDRYGDQYYGFRGATSTSTTNYGRCVDWKIQNYSEWRKQRMPTLYIMGIVGFALIVAITLSWMAYGLVLKSSRERRHRHRREDQPPPVDASCAAIAPVVVFGAALLVVGLLMFLTIMGNCNDILRLDPGGLGCDFWIWSSLAMFASIVSCVIGCTLFSGLICCCCCACCERLRGLVY</sequence>
<protein>
    <submittedName>
        <fullName evidence="3">Uncharacterized protein</fullName>
    </submittedName>
</protein>
<keyword evidence="2" id="KW-0812">Transmembrane</keyword>
<feature type="transmembrane region" description="Helical" evidence="2">
    <location>
        <begin position="48"/>
        <end position="69"/>
    </location>
</feature>
<feature type="transmembrane region" description="Helical" evidence="2">
    <location>
        <begin position="211"/>
        <end position="244"/>
    </location>
</feature>
<organism evidence="3 4">
    <name type="scientific">Fragilariopsis cylindrus CCMP1102</name>
    <dbReference type="NCBI Taxonomy" id="635003"/>
    <lineage>
        <taxon>Eukaryota</taxon>
        <taxon>Sar</taxon>
        <taxon>Stramenopiles</taxon>
        <taxon>Ochrophyta</taxon>
        <taxon>Bacillariophyta</taxon>
        <taxon>Bacillariophyceae</taxon>
        <taxon>Bacillariophycidae</taxon>
        <taxon>Bacillariales</taxon>
        <taxon>Bacillariaceae</taxon>
        <taxon>Fragilariopsis</taxon>
    </lineage>
</organism>
<evidence type="ECO:0000256" key="2">
    <source>
        <dbReference type="SAM" id="Phobius"/>
    </source>
</evidence>
<accession>A0A1E7ETV4</accession>
<evidence type="ECO:0000313" key="4">
    <source>
        <dbReference type="Proteomes" id="UP000095751"/>
    </source>
</evidence>
<gene>
    <name evidence="3" type="ORF">FRACYDRAFT_248718</name>
</gene>
<feature type="transmembrane region" description="Helical" evidence="2">
    <location>
        <begin position="119"/>
        <end position="144"/>
    </location>
</feature>
<dbReference type="InParanoid" id="A0A1E7ETV4"/>
<feature type="transmembrane region" description="Helical" evidence="2">
    <location>
        <begin position="165"/>
        <end position="191"/>
    </location>
</feature>
<dbReference type="Proteomes" id="UP000095751">
    <property type="component" value="Unassembled WGS sequence"/>
</dbReference>
<proteinExistence type="predicted"/>
<feature type="region of interest" description="Disordered" evidence="1">
    <location>
        <begin position="16"/>
        <end position="38"/>
    </location>
</feature>
<keyword evidence="2" id="KW-1133">Transmembrane helix</keyword>